<feature type="compositionally biased region" description="Basic and acidic residues" evidence="3">
    <location>
        <begin position="41"/>
        <end position="50"/>
    </location>
</feature>
<feature type="region of interest" description="Disordered" evidence="3">
    <location>
        <begin position="1"/>
        <end position="66"/>
    </location>
</feature>
<dbReference type="SUPFAM" id="SSF57701">
    <property type="entry name" value="Zn2/Cys6 DNA-binding domain"/>
    <property type="match status" value="1"/>
</dbReference>
<dbReference type="Gene3D" id="4.10.240.10">
    <property type="entry name" value="Zn(2)-C6 fungal-type DNA-binding domain"/>
    <property type="match status" value="1"/>
</dbReference>
<accession>A0A7S3FYG0</accession>
<dbReference type="GO" id="GO:0000981">
    <property type="term" value="F:DNA-binding transcription factor activity, RNA polymerase II-specific"/>
    <property type="evidence" value="ECO:0007669"/>
    <property type="project" value="InterPro"/>
</dbReference>
<dbReference type="PROSITE" id="PS00463">
    <property type="entry name" value="ZN2_CY6_FUNGAL_1"/>
    <property type="match status" value="1"/>
</dbReference>
<dbReference type="CDD" id="cd00067">
    <property type="entry name" value="GAL4"/>
    <property type="match status" value="1"/>
</dbReference>
<evidence type="ECO:0000256" key="3">
    <source>
        <dbReference type="SAM" id="MobiDB-lite"/>
    </source>
</evidence>
<dbReference type="EMBL" id="HBIB01000742">
    <property type="protein sequence ID" value="CAE0238358.1"/>
    <property type="molecule type" value="Transcribed_RNA"/>
</dbReference>
<feature type="compositionally biased region" description="Basic residues" evidence="3">
    <location>
        <begin position="31"/>
        <end position="40"/>
    </location>
</feature>
<feature type="compositionally biased region" description="Pro residues" evidence="3">
    <location>
        <begin position="411"/>
        <end position="422"/>
    </location>
</feature>
<dbReference type="InterPro" id="IPR036864">
    <property type="entry name" value="Zn2-C6_fun-type_DNA-bd_sf"/>
</dbReference>
<feature type="region of interest" description="Disordered" evidence="3">
    <location>
        <begin position="359"/>
        <end position="422"/>
    </location>
</feature>
<evidence type="ECO:0000313" key="5">
    <source>
        <dbReference type="EMBL" id="CAE0238358.1"/>
    </source>
</evidence>
<evidence type="ECO:0000259" key="4">
    <source>
        <dbReference type="PROSITE" id="PS50048"/>
    </source>
</evidence>
<organism evidence="5">
    <name type="scientific">Palpitomonas bilix</name>
    <dbReference type="NCBI Taxonomy" id="652834"/>
    <lineage>
        <taxon>Eukaryota</taxon>
        <taxon>Eukaryota incertae sedis</taxon>
    </lineage>
</organism>
<feature type="domain" description="Zn(2)-C6 fungal-type" evidence="4">
    <location>
        <begin position="71"/>
        <end position="99"/>
    </location>
</feature>
<gene>
    <name evidence="5" type="ORF">PBIL07802_LOCUS500</name>
</gene>
<evidence type="ECO:0000256" key="1">
    <source>
        <dbReference type="ARBA" id="ARBA00022723"/>
    </source>
</evidence>
<feature type="compositionally biased region" description="Basic and acidic residues" evidence="3">
    <location>
        <begin position="10"/>
        <end position="26"/>
    </location>
</feature>
<proteinExistence type="predicted"/>
<dbReference type="PANTHER" id="PTHR47659">
    <property type="entry name" value="ZN(II)2CYS6 TRANSCRIPTION FACTOR (EUROFUNG)-RELATED"/>
    <property type="match status" value="1"/>
</dbReference>
<dbReference type="Pfam" id="PF00172">
    <property type="entry name" value="Zn_clus"/>
    <property type="match status" value="1"/>
</dbReference>
<dbReference type="AlphaFoldDB" id="A0A7S3FYG0"/>
<dbReference type="GO" id="GO:0008270">
    <property type="term" value="F:zinc ion binding"/>
    <property type="evidence" value="ECO:0007669"/>
    <property type="project" value="InterPro"/>
</dbReference>
<keyword evidence="2" id="KW-0539">Nucleus</keyword>
<dbReference type="SMART" id="SM00066">
    <property type="entry name" value="GAL4"/>
    <property type="match status" value="1"/>
</dbReference>
<dbReference type="PROSITE" id="PS50048">
    <property type="entry name" value="ZN2_CY6_FUNGAL_2"/>
    <property type="match status" value="1"/>
</dbReference>
<dbReference type="PANTHER" id="PTHR47659:SF7">
    <property type="entry name" value="FUNGAL TRANSCRIPTIONAL REGULATORY PROTEIN, N-TERMINAL DOMAIN-CONTAINING PROTEIN"/>
    <property type="match status" value="1"/>
</dbReference>
<name>A0A7S3FYG0_9EUKA</name>
<keyword evidence="1" id="KW-0479">Metal-binding</keyword>
<evidence type="ECO:0000256" key="2">
    <source>
        <dbReference type="ARBA" id="ARBA00023242"/>
    </source>
</evidence>
<protein>
    <recommendedName>
        <fullName evidence="4">Zn(2)-C6 fungal-type domain-containing protein</fullName>
    </recommendedName>
</protein>
<dbReference type="InterPro" id="IPR050335">
    <property type="entry name" value="ERT1_acuK_gluconeogen_tf"/>
</dbReference>
<dbReference type="InterPro" id="IPR001138">
    <property type="entry name" value="Zn2Cys6_DnaBD"/>
</dbReference>
<sequence>MVGRKGQKNAKSDEKKEKREKSEDASPLKVQFKKGVHRRMKEYEAEKPAEDENSTSTTDTESKKRRAVKWACNHCKKAKASCDDERPCGRCKRLGLPDCADSEHSRRGRNTIRGLKAITSKAEAQMVKQMFGSENDSGVSHGSHGSHALHGHRLDAQGTFATTSGVPVQGESPAMALTPAAVPAFFSAAAVEDGRGAGEDGGGGGGRIRAVAGSLAEEVVFLRLLLSRVNETSPASTVSALQAVHELYKRGRLGEYAGTISSAFFIPARDEVEAACQEAMERLYSNQSWSTLGLRPSQILASRVVPPGESADPRLQDAASMYSARPVPPLAQPSHIPREWAVMKGGSAAIPPSLVSHEYGMGRRGGSSNEAERGGPPVSSIPHLQEGGQQGAEVRMGEGTPMWPLPVRNYRPPPYLPPFHPQ</sequence>
<reference evidence="5" key="1">
    <citation type="submission" date="2021-01" db="EMBL/GenBank/DDBJ databases">
        <authorList>
            <person name="Corre E."/>
            <person name="Pelletier E."/>
            <person name="Niang G."/>
            <person name="Scheremetjew M."/>
            <person name="Finn R."/>
            <person name="Kale V."/>
            <person name="Holt S."/>
            <person name="Cochrane G."/>
            <person name="Meng A."/>
            <person name="Brown T."/>
            <person name="Cohen L."/>
        </authorList>
    </citation>
    <scope>NUCLEOTIDE SEQUENCE</scope>
    <source>
        <strain evidence="5">NIES-2562</strain>
    </source>
</reference>